<dbReference type="Proteomes" id="UP000559182">
    <property type="component" value="Unassembled WGS sequence"/>
</dbReference>
<feature type="transmembrane region" description="Helical" evidence="3">
    <location>
        <begin position="115"/>
        <end position="135"/>
    </location>
</feature>
<sequence>MPEDDEPITIDTRRGAGGPRRPRRRPAEEPQEIPVRPERGAAGPAQQRPDSTRVMPAGRRDYPQDRGAAPRGPGGPRQSGPGGPRQTGPGGPNRPQSARPAAAPPRRRKRPWLRVLTVVVLVIALWAGLLVWAGLSAWGKVTKVDAFPSGDRPSAGKGTNVLLVGSDSRAGLTAAQGRALGTGGSSVGGGTGRTDSIMVLHMPDSGSPTLVSFQRDSWVSIPGHGSGKINAAFAYGGPKLLLQTVEQASGLRIDNYMEIGFGGFAGVVDSVGGVRMCIPQDVDDKDAHINLKKGCQVLNGKNALGYVRSRHAFATGDLARAQHQREFLAALMKKIATPTNLLMPWRVKSIGGAAAKGLAVDKGMSPIRALKIMWALKGVSNGGVSVQVPVANANYYVAGQSAVLWDKTRATQLFNDLRNDKPVTAQPSES</sequence>
<dbReference type="Pfam" id="PF03816">
    <property type="entry name" value="LytR_cpsA_psr"/>
    <property type="match status" value="1"/>
</dbReference>
<dbReference type="EMBL" id="JACHVQ010000001">
    <property type="protein sequence ID" value="MBB2890702.1"/>
    <property type="molecule type" value="Genomic_DNA"/>
</dbReference>
<dbReference type="Gene3D" id="3.40.630.190">
    <property type="entry name" value="LCP protein"/>
    <property type="match status" value="1"/>
</dbReference>
<dbReference type="PANTHER" id="PTHR33392">
    <property type="entry name" value="POLYISOPRENYL-TEICHOIC ACID--PEPTIDOGLYCAN TEICHOIC ACID TRANSFERASE TAGU"/>
    <property type="match status" value="1"/>
</dbReference>
<dbReference type="RefSeq" id="WP_246336153.1">
    <property type="nucleotide sequence ID" value="NZ_JACHVQ010000001.1"/>
</dbReference>
<evidence type="ECO:0000259" key="4">
    <source>
        <dbReference type="Pfam" id="PF03816"/>
    </source>
</evidence>
<dbReference type="PANTHER" id="PTHR33392:SF6">
    <property type="entry name" value="POLYISOPRENYL-TEICHOIC ACID--PEPTIDOGLYCAN TEICHOIC ACID TRANSFERASE TAGU"/>
    <property type="match status" value="1"/>
</dbReference>
<accession>A0A839N7R3</accession>
<keyword evidence="3" id="KW-0812">Transmembrane</keyword>
<evidence type="ECO:0000256" key="1">
    <source>
        <dbReference type="ARBA" id="ARBA00006068"/>
    </source>
</evidence>
<gene>
    <name evidence="5" type="ORF">FHU39_000686</name>
</gene>
<protein>
    <submittedName>
        <fullName evidence="5">LCP family protein required for cell wall assembly</fullName>
    </submittedName>
</protein>
<comment type="similarity">
    <text evidence="1">Belongs to the LytR/CpsA/Psr (LCP) family.</text>
</comment>
<dbReference type="InterPro" id="IPR004474">
    <property type="entry name" value="LytR_CpsA_psr"/>
</dbReference>
<name>A0A839N7R3_9MICO</name>
<evidence type="ECO:0000256" key="2">
    <source>
        <dbReference type="SAM" id="MobiDB-lite"/>
    </source>
</evidence>
<feature type="domain" description="Cell envelope-related transcriptional attenuator" evidence="4">
    <location>
        <begin position="193"/>
        <end position="336"/>
    </location>
</feature>
<evidence type="ECO:0000256" key="3">
    <source>
        <dbReference type="SAM" id="Phobius"/>
    </source>
</evidence>
<feature type="compositionally biased region" description="Gly residues" evidence="2">
    <location>
        <begin position="72"/>
        <end position="91"/>
    </location>
</feature>
<comment type="caution">
    <text evidence="5">The sequence shown here is derived from an EMBL/GenBank/DDBJ whole genome shotgun (WGS) entry which is preliminary data.</text>
</comment>
<keyword evidence="3" id="KW-0472">Membrane</keyword>
<proteinExistence type="inferred from homology"/>
<organism evidence="5 6">
    <name type="scientific">Flexivirga oryzae</name>
    <dbReference type="NCBI Taxonomy" id="1794944"/>
    <lineage>
        <taxon>Bacteria</taxon>
        <taxon>Bacillati</taxon>
        <taxon>Actinomycetota</taxon>
        <taxon>Actinomycetes</taxon>
        <taxon>Micrococcales</taxon>
        <taxon>Dermacoccaceae</taxon>
        <taxon>Flexivirga</taxon>
    </lineage>
</organism>
<dbReference type="AlphaFoldDB" id="A0A839N7R3"/>
<reference evidence="5 6" key="1">
    <citation type="submission" date="2020-08" db="EMBL/GenBank/DDBJ databases">
        <title>Sequencing the genomes of 1000 actinobacteria strains.</title>
        <authorList>
            <person name="Klenk H.-P."/>
        </authorList>
    </citation>
    <scope>NUCLEOTIDE SEQUENCE [LARGE SCALE GENOMIC DNA]</scope>
    <source>
        <strain evidence="5 6">DSM 105369</strain>
    </source>
</reference>
<dbReference type="NCBIfam" id="TIGR00350">
    <property type="entry name" value="lytR_cpsA_psr"/>
    <property type="match status" value="1"/>
</dbReference>
<keyword evidence="6" id="KW-1185">Reference proteome</keyword>
<feature type="region of interest" description="Disordered" evidence="2">
    <location>
        <begin position="1"/>
        <end position="107"/>
    </location>
</feature>
<evidence type="ECO:0000313" key="6">
    <source>
        <dbReference type="Proteomes" id="UP000559182"/>
    </source>
</evidence>
<keyword evidence="3" id="KW-1133">Transmembrane helix</keyword>
<evidence type="ECO:0000313" key="5">
    <source>
        <dbReference type="EMBL" id="MBB2890702.1"/>
    </source>
</evidence>
<dbReference type="InterPro" id="IPR050922">
    <property type="entry name" value="LytR/CpsA/Psr_CW_biosynth"/>
</dbReference>
<feature type="compositionally biased region" description="Low complexity" evidence="2">
    <location>
        <begin position="92"/>
        <end position="101"/>
    </location>
</feature>